<evidence type="ECO:0008006" key="3">
    <source>
        <dbReference type="Google" id="ProtNLM"/>
    </source>
</evidence>
<accession>A0AAF0UPU5</accession>
<dbReference type="Proteomes" id="UP001234989">
    <property type="component" value="Chromosome 10"/>
</dbReference>
<organism evidence="1 2">
    <name type="scientific">Solanum verrucosum</name>
    <dbReference type="NCBI Taxonomy" id="315347"/>
    <lineage>
        <taxon>Eukaryota</taxon>
        <taxon>Viridiplantae</taxon>
        <taxon>Streptophyta</taxon>
        <taxon>Embryophyta</taxon>
        <taxon>Tracheophyta</taxon>
        <taxon>Spermatophyta</taxon>
        <taxon>Magnoliopsida</taxon>
        <taxon>eudicotyledons</taxon>
        <taxon>Gunneridae</taxon>
        <taxon>Pentapetalae</taxon>
        <taxon>asterids</taxon>
        <taxon>lamiids</taxon>
        <taxon>Solanales</taxon>
        <taxon>Solanaceae</taxon>
        <taxon>Solanoideae</taxon>
        <taxon>Solaneae</taxon>
        <taxon>Solanum</taxon>
    </lineage>
</organism>
<dbReference type="AlphaFoldDB" id="A0AAF0UPU5"/>
<keyword evidence="2" id="KW-1185">Reference proteome</keyword>
<dbReference type="PANTHER" id="PTHR11439:SF463">
    <property type="entry name" value="REVERSE TRANSCRIPTASE TY1_COPIA-TYPE DOMAIN-CONTAINING PROTEIN"/>
    <property type="match status" value="1"/>
</dbReference>
<proteinExistence type="predicted"/>
<evidence type="ECO:0000313" key="2">
    <source>
        <dbReference type="Proteomes" id="UP001234989"/>
    </source>
</evidence>
<evidence type="ECO:0000313" key="1">
    <source>
        <dbReference type="EMBL" id="WMV50485.1"/>
    </source>
</evidence>
<dbReference type="CDD" id="cd09272">
    <property type="entry name" value="RNase_HI_RT_Ty1"/>
    <property type="match status" value="1"/>
</dbReference>
<dbReference type="PANTHER" id="PTHR11439">
    <property type="entry name" value="GAG-POL-RELATED RETROTRANSPOSON"/>
    <property type="match status" value="1"/>
</dbReference>
<reference evidence="1" key="1">
    <citation type="submission" date="2023-08" db="EMBL/GenBank/DDBJ databases">
        <title>A de novo genome assembly of Solanum verrucosum Schlechtendal, a Mexican diploid species geographically isolated from the other diploid A-genome species in potato relatives.</title>
        <authorList>
            <person name="Hosaka K."/>
        </authorList>
    </citation>
    <scope>NUCLEOTIDE SEQUENCE</scope>
    <source>
        <tissue evidence="1">Young leaves</tissue>
    </source>
</reference>
<dbReference type="EMBL" id="CP133621">
    <property type="protein sequence ID" value="WMV50485.1"/>
    <property type="molecule type" value="Genomic_DNA"/>
</dbReference>
<protein>
    <recommendedName>
        <fullName evidence="3">Copia protein</fullName>
    </recommendedName>
</protein>
<sequence length="86" mass="10024">MANGLCEPLWIKYVLKDLGIEFTGPMNLFCDNKAAIQMAHNPVQHDRTKHVEIDRYFIREKLDQNIIHFPFVKSESLQDSRPSPLI</sequence>
<name>A0AAF0UPU5_SOLVR</name>
<gene>
    <name evidence="1" type="ORF">MTR67_043870</name>
</gene>